<organism evidence="1">
    <name type="scientific">marine sediment metagenome</name>
    <dbReference type="NCBI Taxonomy" id="412755"/>
    <lineage>
        <taxon>unclassified sequences</taxon>
        <taxon>metagenomes</taxon>
        <taxon>ecological metagenomes</taxon>
    </lineage>
</organism>
<reference evidence="1" key="1">
    <citation type="journal article" date="2014" name="Front. Microbiol.">
        <title>High frequency of phylogenetically diverse reductive dehalogenase-homologous genes in deep subseafloor sedimentary metagenomes.</title>
        <authorList>
            <person name="Kawai M."/>
            <person name="Futagami T."/>
            <person name="Toyoda A."/>
            <person name="Takaki Y."/>
            <person name="Nishi S."/>
            <person name="Hori S."/>
            <person name="Arai W."/>
            <person name="Tsubouchi T."/>
            <person name="Morono Y."/>
            <person name="Uchiyama I."/>
            <person name="Ito T."/>
            <person name="Fujiyama A."/>
            <person name="Inagaki F."/>
            <person name="Takami H."/>
        </authorList>
    </citation>
    <scope>NUCLEOTIDE SEQUENCE</scope>
    <source>
        <strain evidence="1">Expedition CK06-06</strain>
    </source>
</reference>
<protein>
    <submittedName>
        <fullName evidence="1">Uncharacterized protein</fullName>
    </submittedName>
</protein>
<name>X1E5S3_9ZZZZ</name>
<dbReference type="EMBL" id="BART01024426">
    <property type="protein sequence ID" value="GAH03983.1"/>
    <property type="molecule type" value="Genomic_DNA"/>
</dbReference>
<evidence type="ECO:0000313" key="1">
    <source>
        <dbReference type="EMBL" id="GAH03983.1"/>
    </source>
</evidence>
<feature type="non-terminal residue" evidence="1">
    <location>
        <position position="74"/>
    </location>
</feature>
<dbReference type="AlphaFoldDB" id="X1E5S3"/>
<sequence length="74" mass="8819">MSGHCGMITTRDDLDKMVDDYWKHTDVEDEFGYLADEKDLTGEERKGFLETVERELREQDFPYEPYQEEYVDGT</sequence>
<proteinExistence type="predicted"/>
<gene>
    <name evidence="1" type="ORF">S01H4_44125</name>
</gene>
<accession>X1E5S3</accession>
<comment type="caution">
    <text evidence="1">The sequence shown here is derived from an EMBL/GenBank/DDBJ whole genome shotgun (WGS) entry which is preliminary data.</text>
</comment>